<dbReference type="PANTHER" id="PTHR30034">
    <property type="entry name" value="FLAGELLAR MOTOR SWITCH PROTEIN FLIM"/>
    <property type="match status" value="1"/>
</dbReference>
<organism evidence="7 8">
    <name type="scientific">Treponema bryantii</name>
    <dbReference type="NCBI Taxonomy" id="163"/>
    <lineage>
        <taxon>Bacteria</taxon>
        <taxon>Pseudomonadati</taxon>
        <taxon>Spirochaetota</taxon>
        <taxon>Spirochaetia</taxon>
        <taxon>Spirochaetales</taxon>
        <taxon>Treponemataceae</taxon>
        <taxon>Treponema</taxon>
    </lineage>
</organism>
<dbReference type="SUPFAM" id="SSF47413">
    <property type="entry name" value="lambda repressor-like DNA-binding domains"/>
    <property type="match status" value="1"/>
</dbReference>
<comment type="subcellular location">
    <subcellularLocation>
        <location evidence="1">Bacterial flagellum basal body</location>
    </subcellularLocation>
</comment>
<gene>
    <name evidence="7" type="ORF">SAMN04487977_101220</name>
</gene>
<dbReference type="InterPro" id="IPR010982">
    <property type="entry name" value="Lambda_DNA-bd_dom_sf"/>
</dbReference>
<evidence type="ECO:0000256" key="3">
    <source>
        <dbReference type="ARBA" id="ARBA00011049"/>
    </source>
</evidence>
<dbReference type="InterPro" id="IPR001387">
    <property type="entry name" value="Cro/C1-type_HTH"/>
</dbReference>
<keyword evidence="8" id="KW-1185">Reference proteome</keyword>
<evidence type="ECO:0000259" key="6">
    <source>
        <dbReference type="PROSITE" id="PS50943"/>
    </source>
</evidence>
<dbReference type="GO" id="GO:0009425">
    <property type="term" value="C:bacterial-type flagellum basal body"/>
    <property type="evidence" value="ECO:0007669"/>
    <property type="project" value="UniProtKB-SubCell"/>
</dbReference>
<accession>A0A1H9A6D5</accession>
<keyword evidence="7" id="KW-0969">Cilium</keyword>
<dbReference type="Pfam" id="PF02154">
    <property type="entry name" value="FliM"/>
    <property type="match status" value="1"/>
</dbReference>
<proteinExistence type="inferred from homology"/>
<comment type="similarity">
    <text evidence="2">Belongs to the FliN/MopA/SpaO family.</text>
</comment>
<dbReference type="InterPro" id="IPR001689">
    <property type="entry name" value="Flag_FliM"/>
</dbReference>
<dbReference type="GO" id="GO:0050918">
    <property type="term" value="P:positive chemotaxis"/>
    <property type="evidence" value="ECO:0007669"/>
    <property type="project" value="TreeGrafter"/>
</dbReference>
<dbReference type="STRING" id="163.SAMN04487775_10415"/>
<evidence type="ECO:0000256" key="5">
    <source>
        <dbReference type="ARBA" id="ARBA00023143"/>
    </source>
</evidence>
<dbReference type="GO" id="GO:0003774">
    <property type="term" value="F:cytoskeletal motor activity"/>
    <property type="evidence" value="ECO:0007669"/>
    <property type="project" value="InterPro"/>
</dbReference>
<evidence type="ECO:0000313" key="7">
    <source>
        <dbReference type="EMBL" id="SEP72185.1"/>
    </source>
</evidence>
<dbReference type="Pfam" id="PF01052">
    <property type="entry name" value="FliMN_C"/>
    <property type="match status" value="2"/>
</dbReference>
<dbReference type="PRINTS" id="PR00956">
    <property type="entry name" value="FLGMOTORFLIN"/>
</dbReference>
<evidence type="ECO:0000256" key="2">
    <source>
        <dbReference type="ARBA" id="ARBA00009226"/>
    </source>
</evidence>
<dbReference type="SMART" id="SM00530">
    <property type="entry name" value="HTH_XRE"/>
    <property type="match status" value="1"/>
</dbReference>
<dbReference type="Proteomes" id="UP000182360">
    <property type="component" value="Unassembled WGS sequence"/>
</dbReference>
<feature type="domain" description="HTH cro/C1-type" evidence="6">
    <location>
        <begin position="10"/>
        <end position="64"/>
    </location>
</feature>
<evidence type="ECO:0000256" key="4">
    <source>
        <dbReference type="ARBA" id="ARBA00021898"/>
    </source>
</evidence>
<dbReference type="GO" id="GO:0003677">
    <property type="term" value="F:DNA binding"/>
    <property type="evidence" value="ECO:0007669"/>
    <property type="project" value="InterPro"/>
</dbReference>
<dbReference type="RefSeq" id="WP_074640093.1">
    <property type="nucleotide sequence ID" value="NZ_FOFU01000001.1"/>
</dbReference>
<evidence type="ECO:0000313" key="8">
    <source>
        <dbReference type="Proteomes" id="UP000182360"/>
    </source>
</evidence>
<dbReference type="Gene3D" id="2.30.330.10">
    <property type="entry name" value="SpoA-like"/>
    <property type="match status" value="2"/>
</dbReference>
<comment type="similarity">
    <text evidence="3">Belongs to the FliM family.</text>
</comment>
<dbReference type="InterPro" id="IPR001543">
    <property type="entry name" value="FliN-like_C"/>
</dbReference>
<dbReference type="GO" id="GO:0071978">
    <property type="term" value="P:bacterial-type flagellum-dependent swarming motility"/>
    <property type="evidence" value="ECO:0007669"/>
    <property type="project" value="TreeGrafter"/>
</dbReference>
<dbReference type="EMBL" id="FOFU01000001">
    <property type="protein sequence ID" value="SEP72185.1"/>
    <property type="molecule type" value="Genomic_DNA"/>
</dbReference>
<keyword evidence="7" id="KW-0282">Flagellum</keyword>
<sequence length="461" mass="52436">MDAQRTGKIINYLRSKKGLTQKELAAQINVSDKTVSKWERGDGCPDIGTLPALAEALGTDVDSLLKGELKEIDNSNKLLTASEIEQLLHAISTGEDSDTSRSLLKNPNCRIKLYDFKRPDLFGKYELRKIWNMFELLCEKIKNELFNNRPDLLRIQVLSVDQLTNEEYIRSLPQRTFFYTYDYNNAGFTAEVDPCIGKVLLKQDYEKYPELTQNDSDCLKLTYVNHFIQTMQDFIYQNTDKSIPWEEFEKSFSSEINTLLPGSTGQIPGEMCVLVTLEITSDNDGGMVNIQFNYAYFSHLCRKAGLFGKDNTNLQELTDIKSRPHENNVYAEFGRFISDTVNLEPGTILMTSIKYNTPLNVVVDNKVMFTGEVCVADETFAIRIYDEKKENAISYDEEHYIALRLGGTYLPSEKIQRLHEGHIIPLDTTPGKPVSIIKDGISVARGEVLVIDEMYAIKIID</sequence>
<name>A0A1H9A6D5_9SPIR</name>
<dbReference type="PROSITE" id="PS50943">
    <property type="entry name" value="HTH_CROC1"/>
    <property type="match status" value="1"/>
</dbReference>
<dbReference type="CDD" id="cd00093">
    <property type="entry name" value="HTH_XRE"/>
    <property type="match status" value="1"/>
</dbReference>
<dbReference type="PANTHER" id="PTHR30034:SF6">
    <property type="entry name" value="YOP PROTEINS TRANSLOCATION PROTEIN Q"/>
    <property type="match status" value="1"/>
</dbReference>
<dbReference type="InterPro" id="IPR001172">
    <property type="entry name" value="FliN_T3SS_HrcQb"/>
</dbReference>
<dbReference type="OrthoDB" id="9812495at2"/>
<dbReference type="Gene3D" id="1.10.260.40">
    <property type="entry name" value="lambda repressor-like DNA-binding domains"/>
    <property type="match status" value="1"/>
</dbReference>
<keyword evidence="7" id="KW-0966">Cell projection</keyword>
<protein>
    <recommendedName>
        <fullName evidence="4">Flagellar motor switch protein FliM</fullName>
    </recommendedName>
</protein>
<evidence type="ECO:0000256" key="1">
    <source>
        <dbReference type="ARBA" id="ARBA00004117"/>
    </source>
</evidence>
<dbReference type="Pfam" id="PF01381">
    <property type="entry name" value="HTH_3"/>
    <property type="match status" value="1"/>
</dbReference>
<dbReference type="SUPFAM" id="SSF101801">
    <property type="entry name" value="Surface presentation of antigens (SPOA)"/>
    <property type="match status" value="2"/>
</dbReference>
<dbReference type="AlphaFoldDB" id="A0A1H9A6D5"/>
<keyword evidence="5" id="KW-0975">Bacterial flagellum</keyword>
<reference evidence="7 8" key="1">
    <citation type="submission" date="2016-10" db="EMBL/GenBank/DDBJ databases">
        <authorList>
            <person name="de Groot N.N."/>
        </authorList>
    </citation>
    <scope>NUCLEOTIDE SEQUENCE [LARGE SCALE GENOMIC DNA]</scope>
    <source>
        <strain evidence="7 8">B25</strain>
    </source>
</reference>
<dbReference type="InterPro" id="IPR036429">
    <property type="entry name" value="SpoA-like_sf"/>
</dbReference>